<accession>A0A9W8M447</accession>
<gene>
    <name evidence="2" type="ORF">GGH94_002343</name>
</gene>
<feature type="region of interest" description="Disordered" evidence="1">
    <location>
        <begin position="362"/>
        <end position="396"/>
    </location>
</feature>
<name>A0A9W8M447_9FUNG</name>
<evidence type="ECO:0000256" key="1">
    <source>
        <dbReference type="SAM" id="MobiDB-lite"/>
    </source>
</evidence>
<reference evidence="2" key="1">
    <citation type="submission" date="2022-07" db="EMBL/GenBank/DDBJ databases">
        <title>Phylogenomic reconstructions and comparative analyses of Kickxellomycotina fungi.</title>
        <authorList>
            <person name="Reynolds N.K."/>
            <person name="Stajich J.E."/>
            <person name="Barry K."/>
            <person name="Grigoriev I.V."/>
            <person name="Crous P."/>
            <person name="Smith M.E."/>
        </authorList>
    </citation>
    <scope>NUCLEOTIDE SEQUENCE</scope>
    <source>
        <strain evidence="2">RSA 476</strain>
    </source>
</reference>
<feature type="compositionally biased region" description="Polar residues" evidence="1">
    <location>
        <begin position="362"/>
        <end position="386"/>
    </location>
</feature>
<protein>
    <submittedName>
        <fullName evidence="2">Uncharacterized protein</fullName>
    </submittedName>
</protein>
<feature type="compositionally biased region" description="Polar residues" evidence="1">
    <location>
        <begin position="7"/>
        <end position="23"/>
    </location>
</feature>
<dbReference type="EMBL" id="JANBUY010000064">
    <property type="protein sequence ID" value="KAJ2865267.1"/>
    <property type="molecule type" value="Genomic_DNA"/>
</dbReference>
<feature type="region of interest" description="Disordered" evidence="1">
    <location>
        <begin position="429"/>
        <end position="465"/>
    </location>
</feature>
<dbReference type="AlphaFoldDB" id="A0A9W8M447"/>
<feature type="region of interest" description="Disordered" evidence="1">
    <location>
        <begin position="490"/>
        <end position="561"/>
    </location>
</feature>
<evidence type="ECO:0000313" key="3">
    <source>
        <dbReference type="Proteomes" id="UP001140074"/>
    </source>
</evidence>
<feature type="region of interest" description="Disordered" evidence="1">
    <location>
        <begin position="1"/>
        <end position="23"/>
    </location>
</feature>
<proteinExistence type="predicted"/>
<comment type="caution">
    <text evidence="2">The sequence shown here is derived from an EMBL/GenBank/DDBJ whole genome shotgun (WGS) entry which is preliminary data.</text>
</comment>
<evidence type="ECO:0000313" key="2">
    <source>
        <dbReference type="EMBL" id="KAJ2865267.1"/>
    </source>
</evidence>
<dbReference type="Proteomes" id="UP001140074">
    <property type="component" value="Unassembled WGS sequence"/>
</dbReference>
<sequence length="597" mass="64009">MRKAASGTPNAQSSVPLKRTISTRSHNQSALSNLWELPPLLTCKAPSRVQSVISMKTPITPNQASRQASGIRLKSPGTILRQRRSAKSASASTSQIIKIDDSNSQDLECIVLEPELTTRKMPRNTSSTASSSSRRAAVAPRAVSILIPVGVDDSDDDFIETPSKRKPSKHSDFISDASSDVQPVDCAIKALKIAPTPVARPTKLARKLSVVEVCLPSSPPLLRHGSPTVERHNSQTQNMLVLDTTSGAADSATPLPGFSSAADLFSQETLVSSMPRTSTATGHMNRTSSASTIVAHHLEFVASKASAQQFRRNTSASKEALKGVDAELFDDPIDEFFTQDVSRPAQVHNAFAQRLSSLASDPYNSEASHVSATADQASRGVSQPDGSSPVHPGISQWYHDNHDRFIGLGEDSDGADMFTNDRLSDDFDRHLDSRPALSGQESAQQGYVSIDDDDEASDEAPQSPLEGFCDLREFAGTGDGNMAIYLNQFAPAVRRSPQQRGGRGRRRGSSSTSSRRTGSRSRERPTSSGSTRGGRRGRGQQTAAGFGGIRPVASSRATRPTTTVTSAPIIYNHYADDGYLDIAPSMNWEGSGMSRFG</sequence>
<organism evidence="2 3">
    <name type="scientific">Coemansia aciculifera</name>
    <dbReference type="NCBI Taxonomy" id="417176"/>
    <lineage>
        <taxon>Eukaryota</taxon>
        <taxon>Fungi</taxon>
        <taxon>Fungi incertae sedis</taxon>
        <taxon>Zoopagomycota</taxon>
        <taxon>Kickxellomycotina</taxon>
        <taxon>Kickxellomycetes</taxon>
        <taxon>Kickxellales</taxon>
        <taxon>Kickxellaceae</taxon>
        <taxon>Coemansia</taxon>
    </lineage>
</organism>
<keyword evidence="3" id="KW-1185">Reference proteome</keyword>